<dbReference type="AlphaFoldDB" id="X1RWF1"/>
<organism evidence="1">
    <name type="scientific">marine sediment metagenome</name>
    <dbReference type="NCBI Taxonomy" id="412755"/>
    <lineage>
        <taxon>unclassified sequences</taxon>
        <taxon>metagenomes</taxon>
        <taxon>ecological metagenomes</taxon>
    </lineage>
</organism>
<dbReference type="EMBL" id="BARW01000119">
    <property type="protein sequence ID" value="GAI59844.1"/>
    <property type="molecule type" value="Genomic_DNA"/>
</dbReference>
<name>X1RWF1_9ZZZZ</name>
<comment type="caution">
    <text evidence="1">The sequence shown here is derived from an EMBL/GenBank/DDBJ whole genome shotgun (WGS) entry which is preliminary data.</text>
</comment>
<accession>X1RWF1</accession>
<proteinExistence type="predicted"/>
<reference evidence="1" key="1">
    <citation type="journal article" date="2014" name="Front. Microbiol.">
        <title>High frequency of phylogenetically diverse reductive dehalogenase-homologous genes in deep subseafloor sedimentary metagenomes.</title>
        <authorList>
            <person name="Kawai M."/>
            <person name="Futagami T."/>
            <person name="Toyoda A."/>
            <person name="Takaki Y."/>
            <person name="Nishi S."/>
            <person name="Hori S."/>
            <person name="Arai W."/>
            <person name="Tsubouchi T."/>
            <person name="Morono Y."/>
            <person name="Uchiyama I."/>
            <person name="Ito T."/>
            <person name="Fujiyama A."/>
            <person name="Inagaki F."/>
            <person name="Takami H."/>
        </authorList>
    </citation>
    <scope>NUCLEOTIDE SEQUENCE</scope>
    <source>
        <strain evidence="1">Expedition CK06-06</strain>
    </source>
</reference>
<sequence>MEQEELIAQAGKLMAEACAYNVTGAEEKANASLAKLRELLDAQPELEAGGG</sequence>
<protein>
    <submittedName>
        <fullName evidence="1">Uncharacterized protein</fullName>
    </submittedName>
</protein>
<evidence type="ECO:0000313" key="1">
    <source>
        <dbReference type="EMBL" id="GAI59844.1"/>
    </source>
</evidence>
<gene>
    <name evidence="1" type="ORF">S12H4_00777</name>
</gene>